<sequence>MKKALATLSLLAAICFGLLSQNVRAEGERPIKLTTSKFIVNGYGEVWLSYYTGEDGQQWPKAHAINTISSDFPLVFHLKGIDYANNATENANIAAYDKGEEKQNPYLKRQYTWFLCSVSNASDYKFVWGKSLLKVKAEELK</sequence>
<dbReference type="EMBL" id="LUUL01000005">
    <property type="protein sequence ID" value="OAI30325.1"/>
    <property type="molecule type" value="Genomic_DNA"/>
</dbReference>
<feature type="chain" id="PRO_5041667083" evidence="1">
    <location>
        <begin position="26"/>
        <end position="141"/>
    </location>
</feature>
<dbReference type="AlphaFoldDB" id="A0AA91I7E8"/>
<dbReference type="Proteomes" id="UP000077734">
    <property type="component" value="Unassembled WGS sequence"/>
</dbReference>
<protein>
    <submittedName>
        <fullName evidence="2">Uncharacterized protein</fullName>
    </submittedName>
</protein>
<feature type="signal peptide" evidence="1">
    <location>
        <begin position="1"/>
        <end position="25"/>
    </location>
</feature>
<organism evidence="2 3">
    <name type="scientific">Methylomonas koyamae</name>
    <dbReference type="NCBI Taxonomy" id="702114"/>
    <lineage>
        <taxon>Bacteria</taxon>
        <taxon>Pseudomonadati</taxon>
        <taxon>Pseudomonadota</taxon>
        <taxon>Gammaproteobacteria</taxon>
        <taxon>Methylococcales</taxon>
        <taxon>Methylococcaceae</taxon>
        <taxon>Methylomonas</taxon>
    </lineage>
</organism>
<reference evidence="2 3" key="1">
    <citation type="submission" date="2016-03" db="EMBL/GenBank/DDBJ databases">
        <authorList>
            <person name="Heylen K."/>
            <person name="De Vos P."/>
            <person name="Vekeman B."/>
        </authorList>
    </citation>
    <scope>NUCLEOTIDE SEQUENCE [LARGE SCALE GENOMIC DNA]</scope>
    <source>
        <strain evidence="2 3">R-49807</strain>
    </source>
</reference>
<keyword evidence="3" id="KW-1185">Reference proteome</keyword>
<proteinExistence type="predicted"/>
<accession>A0AA91I7E8</accession>
<comment type="caution">
    <text evidence="2">The sequence shown here is derived from an EMBL/GenBank/DDBJ whole genome shotgun (WGS) entry which is preliminary data.</text>
</comment>
<evidence type="ECO:0000256" key="1">
    <source>
        <dbReference type="SAM" id="SignalP"/>
    </source>
</evidence>
<keyword evidence="1" id="KW-0732">Signal</keyword>
<gene>
    <name evidence="2" type="ORF">A1356_21580</name>
</gene>
<evidence type="ECO:0000313" key="3">
    <source>
        <dbReference type="Proteomes" id="UP000077734"/>
    </source>
</evidence>
<evidence type="ECO:0000313" key="2">
    <source>
        <dbReference type="EMBL" id="OAI30325.1"/>
    </source>
</evidence>
<dbReference type="RefSeq" id="WP_064023667.1">
    <property type="nucleotide sequence ID" value="NZ_LUUL01000005.1"/>
</dbReference>
<name>A0AA91I7E8_9GAMM</name>